<keyword evidence="1" id="KW-0805">Transcription regulation</keyword>
<evidence type="ECO:0000313" key="5">
    <source>
        <dbReference type="EMBL" id="SCY44274.1"/>
    </source>
</evidence>
<name>A0A1G5FYJ4_9BACL</name>
<dbReference type="EMBL" id="FMVM01000005">
    <property type="protein sequence ID" value="SCY44274.1"/>
    <property type="molecule type" value="Genomic_DNA"/>
</dbReference>
<keyword evidence="3" id="KW-0804">Transcription</keyword>
<proteinExistence type="predicted"/>
<dbReference type="PROSITE" id="PS01124">
    <property type="entry name" value="HTH_ARAC_FAMILY_2"/>
    <property type="match status" value="1"/>
</dbReference>
<evidence type="ECO:0000313" key="6">
    <source>
        <dbReference type="Proteomes" id="UP000198538"/>
    </source>
</evidence>
<dbReference type="STRING" id="582692.SAMN05720606_10513"/>
<dbReference type="SMART" id="SM00342">
    <property type="entry name" value="HTH_ARAC"/>
    <property type="match status" value="1"/>
</dbReference>
<accession>A0A1G5FYJ4</accession>
<dbReference type="InterPro" id="IPR009057">
    <property type="entry name" value="Homeodomain-like_sf"/>
</dbReference>
<reference evidence="6" key="1">
    <citation type="submission" date="2016-10" db="EMBL/GenBank/DDBJ databases">
        <authorList>
            <person name="Varghese N."/>
            <person name="Submissions S."/>
        </authorList>
    </citation>
    <scope>NUCLEOTIDE SEQUENCE [LARGE SCALE GENOMIC DNA]</scope>
    <source>
        <strain evidence="6">BL9</strain>
    </source>
</reference>
<dbReference type="GO" id="GO:0043565">
    <property type="term" value="F:sequence-specific DNA binding"/>
    <property type="evidence" value="ECO:0007669"/>
    <property type="project" value="InterPro"/>
</dbReference>
<keyword evidence="2 5" id="KW-0238">DNA-binding</keyword>
<dbReference type="PANTHER" id="PTHR43280:SF2">
    <property type="entry name" value="HTH-TYPE TRANSCRIPTIONAL REGULATOR EXSA"/>
    <property type="match status" value="1"/>
</dbReference>
<evidence type="ECO:0000256" key="3">
    <source>
        <dbReference type="ARBA" id="ARBA00023163"/>
    </source>
</evidence>
<dbReference type="Proteomes" id="UP000198538">
    <property type="component" value="Unassembled WGS sequence"/>
</dbReference>
<dbReference type="PROSITE" id="PS00041">
    <property type="entry name" value="HTH_ARAC_FAMILY_1"/>
    <property type="match status" value="1"/>
</dbReference>
<protein>
    <submittedName>
        <fullName evidence="5">AraC-type DNA-binding protein</fullName>
    </submittedName>
</protein>
<evidence type="ECO:0000256" key="1">
    <source>
        <dbReference type="ARBA" id="ARBA00023015"/>
    </source>
</evidence>
<dbReference type="InterPro" id="IPR018062">
    <property type="entry name" value="HTH_AraC-typ_CS"/>
</dbReference>
<dbReference type="GO" id="GO:0003700">
    <property type="term" value="F:DNA-binding transcription factor activity"/>
    <property type="evidence" value="ECO:0007669"/>
    <property type="project" value="InterPro"/>
</dbReference>
<dbReference type="RefSeq" id="WP_090917949.1">
    <property type="nucleotide sequence ID" value="NZ_FMVM01000005.1"/>
</dbReference>
<feature type="domain" description="HTH araC/xylS-type" evidence="4">
    <location>
        <begin position="192"/>
        <end position="290"/>
    </location>
</feature>
<evidence type="ECO:0000259" key="4">
    <source>
        <dbReference type="PROSITE" id="PS01124"/>
    </source>
</evidence>
<dbReference type="InterPro" id="IPR018060">
    <property type="entry name" value="HTH_AraC"/>
</dbReference>
<gene>
    <name evidence="5" type="ORF">SAMN05720606_10513</name>
</gene>
<dbReference type="SUPFAM" id="SSF46689">
    <property type="entry name" value="Homeodomain-like"/>
    <property type="match status" value="2"/>
</dbReference>
<keyword evidence="6" id="KW-1185">Reference proteome</keyword>
<organism evidence="5 6">
    <name type="scientific">Paenibacillus polysaccharolyticus</name>
    <dbReference type="NCBI Taxonomy" id="582692"/>
    <lineage>
        <taxon>Bacteria</taxon>
        <taxon>Bacillati</taxon>
        <taxon>Bacillota</taxon>
        <taxon>Bacilli</taxon>
        <taxon>Bacillales</taxon>
        <taxon>Paenibacillaceae</taxon>
        <taxon>Paenibacillus</taxon>
    </lineage>
</organism>
<dbReference type="AlphaFoldDB" id="A0A1G5FYJ4"/>
<dbReference type="PANTHER" id="PTHR43280">
    <property type="entry name" value="ARAC-FAMILY TRANSCRIPTIONAL REGULATOR"/>
    <property type="match status" value="1"/>
</dbReference>
<dbReference type="Pfam" id="PF12833">
    <property type="entry name" value="HTH_18"/>
    <property type="match status" value="1"/>
</dbReference>
<dbReference type="Gene3D" id="1.10.10.60">
    <property type="entry name" value="Homeodomain-like"/>
    <property type="match status" value="2"/>
</dbReference>
<evidence type="ECO:0000256" key="2">
    <source>
        <dbReference type="ARBA" id="ARBA00023125"/>
    </source>
</evidence>
<sequence length="291" mass="33456">MNSFTGNTLTQRSVPFILHESRHQFDWKGQGALSLKTFRYGTSLYEAGHGHFAVDQDRYLLLNEGQEYQLHIDSPVPVESFCIFFPSGLVEEIGRNISGSNRYLLDEPYATSSLGTLDWMERTYPMTDQLGAALERLRSSYASQAVDVWGLEEQLYHLGVHMLVLHREIRLEIDSLDMVKSSTRNEIYRRIYIAHEYMTAYYNKPITLAETASAAHLSVNHFLRSYKKVFGISPHQFLTERRLQAACQLLSNTDLPVTEICYNVGFESLGSFSSLFSKRFKHSPAQHRIKR</sequence>